<feature type="region of interest" description="Disordered" evidence="2">
    <location>
        <begin position="262"/>
        <end position="284"/>
    </location>
</feature>
<comment type="caution">
    <text evidence="5">The sequence shown here is derived from an EMBL/GenBank/DDBJ whole genome shotgun (WGS) entry which is preliminary data.</text>
</comment>
<dbReference type="PANTHER" id="PTHR21666:SF289">
    <property type="entry name" value="L-ALA--D-GLU ENDOPEPTIDASE"/>
    <property type="match status" value="1"/>
</dbReference>
<dbReference type="GO" id="GO:0004222">
    <property type="term" value="F:metalloendopeptidase activity"/>
    <property type="evidence" value="ECO:0007669"/>
    <property type="project" value="TreeGrafter"/>
</dbReference>
<organism evidence="5 6">
    <name type="scientific">Puia dinghuensis</name>
    <dbReference type="NCBI Taxonomy" id="1792502"/>
    <lineage>
        <taxon>Bacteria</taxon>
        <taxon>Pseudomonadati</taxon>
        <taxon>Bacteroidota</taxon>
        <taxon>Chitinophagia</taxon>
        <taxon>Chitinophagales</taxon>
        <taxon>Chitinophagaceae</taxon>
        <taxon>Puia</taxon>
    </lineage>
</organism>
<feature type="signal peptide" evidence="3">
    <location>
        <begin position="1"/>
        <end position="20"/>
    </location>
</feature>
<dbReference type="InterPro" id="IPR050570">
    <property type="entry name" value="Cell_wall_metabolism_enzyme"/>
</dbReference>
<dbReference type="RefSeq" id="WP_188937962.1">
    <property type="nucleotide sequence ID" value="NZ_BMJC01000008.1"/>
</dbReference>
<gene>
    <name evidence="5" type="ORF">GCM10011511_55560</name>
</gene>
<feature type="chain" id="PRO_5035307564" evidence="3">
    <location>
        <begin position="21"/>
        <end position="433"/>
    </location>
</feature>
<evidence type="ECO:0000259" key="4">
    <source>
        <dbReference type="Pfam" id="PF01551"/>
    </source>
</evidence>
<dbReference type="Pfam" id="PF01551">
    <property type="entry name" value="Peptidase_M23"/>
    <property type="match status" value="1"/>
</dbReference>
<protein>
    <submittedName>
        <fullName evidence="5">Peptidase M23</fullName>
    </submittedName>
</protein>
<dbReference type="AlphaFoldDB" id="A0A8J2XWK4"/>
<dbReference type="InterPro" id="IPR011055">
    <property type="entry name" value="Dup_hybrid_motif"/>
</dbReference>
<dbReference type="CDD" id="cd12797">
    <property type="entry name" value="M23_peptidase"/>
    <property type="match status" value="1"/>
</dbReference>
<proteinExistence type="predicted"/>
<reference evidence="5" key="1">
    <citation type="journal article" date="2014" name="Int. J. Syst. Evol. Microbiol.">
        <title>Complete genome sequence of Corynebacterium casei LMG S-19264T (=DSM 44701T), isolated from a smear-ripened cheese.</title>
        <authorList>
            <consortium name="US DOE Joint Genome Institute (JGI-PGF)"/>
            <person name="Walter F."/>
            <person name="Albersmeier A."/>
            <person name="Kalinowski J."/>
            <person name="Ruckert C."/>
        </authorList>
    </citation>
    <scope>NUCLEOTIDE SEQUENCE</scope>
    <source>
        <strain evidence="5">CGMCC 1.15448</strain>
    </source>
</reference>
<dbReference type="Gene3D" id="2.70.70.10">
    <property type="entry name" value="Glucose Permease (Domain IIA)"/>
    <property type="match status" value="1"/>
</dbReference>
<dbReference type="Gene3D" id="6.10.250.3150">
    <property type="match status" value="1"/>
</dbReference>
<evidence type="ECO:0000313" key="6">
    <source>
        <dbReference type="Proteomes" id="UP000607559"/>
    </source>
</evidence>
<sequence length="433" mass="48760">MRKKLLVATLFALAIGPLAAQQPTQSRADLEKERAAIQKEIEDVRRSLDETHTHKRETLGQLALLQRRLHLRESAIRNINQQLDVVQGDMNESWREILKLRAELDTLRSQYAQSIVFAYKNRSSYDFLNFIFSATTFNDALRRIQYLKSYRAYREERAENIRRTQELLQSKIDGLKVTRQEKEEVLKKQSRERAILEDEKKEKDAVVNKLQSQEKELKKQMAAKQRQDAKLTAAINAAIRRATAAAMKEAAKRNAEAKAAADKAAAAKASRPDNSSEADVTPATLNTVKSPAKTVFSSEEDMHLTGDFEINRGRLPWPVSGTISMSFGRHEYIKGIWHDNAGITIDVTSGAAVKAVFKGEVQSVFSVGDVNAVMIRHGKYFTTYSNLSTVSVSKGEQVNTGQILGRVGDVGQLEFVLSNEKGTNLDPERWLKR</sequence>
<dbReference type="EMBL" id="BMJC01000008">
    <property type="protein sequence ID" value="GGB24531.1"/>
    <property type="molecule type" value="Genomic_DNA"/>
</dbReference>
<dbReference type="InterPro" id="IPR016047">
    <property type="entry name" value="M23ase_b-sheet_dom"/>
</dbReference>
<reference evidence="5" key="2">
    <citation type="submission" date="2020-09" db="EMBL/GenBank/DDBJ databases">
        <authorList>
            <person name="Sun Q."/>
            <person name="Zhou Y."/>
        </authorList>
    </citation>
    <scope>NUCLEOTIDE SEQUENCE</scope>
    <source>
        <strain evidence="5">CGMCC 1.15448</strain>
    </source>
</reference>
<accession>A0A8J2XWK4</accession>
<feature type="compositionally biased region" description="Polar residues" evidence="2">
    <location>
        <begin position="272"/>
        <end position="284"/>
    </location>
</feature>
<dbReference type="Proteomes" id="UP000607559">
    <property type="component" value="Unassembled WGS sequence"/>
</dbReference>
<evidence type="ECO:0000313" key="5">
    <source>
        <dbReference type="EMBL" id="GGB24531.1"/>
    </source>
</evidence>
<dbReference type="PANTHER" id="PTHR21666">
    <property type="entry name" value="PEPTIDASE-RELATED"/>
    <property type="match status" value="1"/>
</dbReference>
<dbReference type="SUPFAM" id="SSF51261">
    <property type="entry name" value="Duplicated hybrid motif"/>
    <property type="match status" value="1"/>
</dbReference>
<name>A0A8J2XWK4_9BACT</name>
<evidence type="ECO:0000256" key="1">
    <source>
        <dbReference type="ARBA" id="ARBA00022729"/>
    </source>
</evidence>
<feature type="domain" description="M23ase beta-sheet core" evidence="4">
    <location>
        <begin position="340"/>
        <end position="415"/>
    </location>
</feature>
<evidence type="ECO:0000256" key="3">
    <source>
        <dbReference type="SAM" id="SignalP"/>
    </source>
</evidence>
<keyword evidence="1 3" id="KW-0732">Signal</keyword>
<keyword evidence="6" id="KW-1185">Reference proteome</keyword>
<evidence type="ECO:0000256" key="2">
    <source>
        <dbReference type="SAM" id="MobiDB-lite"/>
    </source>
</evidence>